<dbReference type="AlphaFoldDB" id="A0A919VB24"/>
<organism evidence="1 2">
    <name type="scientific">Sinosporangium siamense</name>
    <dbReference type="NCBI Taxonomy" id="1367973"/>
    <lineage>
        <taxon>Bacteria</taxon>
        <taxon>Bacillati</taxon>
        <taxon>Actinomycetota</taxon>
        <taxon>Actinomycetes</taxon>
        <taxon>Streptosporangiales</taxon>
        <taxon>Streptosporangiaceae</taxon>
        <taxon>Sinosporangium</taxon>
    </lineage>
</organism>
<name>A0A919VB24_9ACTN</name>
<comment type="caution">
    <text evidence="1">The sequence shown here is derived from an EMBL/GenBank/DDBJ whole genome shotgun (WGS) entry which is preliminary data.</text>
</comment>
<proteinExistence type="predicted"/>
<keyword evidence="2" id="KW-1185">Reference proteome</keyword>
<dbReference type="RefSeq" id="WP_204032497.1">
    <property type="nucleotide sequence ID" value="NZ_BOOW01000055.1"/>
</dbReference>
<evidence type="ECO:0000313" key="2">
    <source>
        <dbReference type="Proteomes" id="UP000606172"/>
    </source>
</evidence>
<dbReference type="EMBL" id="BOOW01000055">
    <property type="protein sequence ID" value="GII97111.1"/>
    <property type="molecule type" value="Genomic_DNA"/>
</dbReference>
<sequence>MPSRPATSVFSAAFVRTAEGWAGAEVDLSEVEIADDLGDAVQEHLGLDGDELAILCVEAEDEWFAIVRYDGDEEPRAFLSDAQAGRGDALAELFTELAGAALNNDGVDVGVHPVGDLDLLTDLGLSADELLELSMEEGVLPADTLSVIAERLAFADQLDRLR</sequence>
<reference evidence="1" key="1">
    <citation type="submission" date="2021-01" db="EMBL/GenBank/DDBJ databases">
        <title>Whole genome shotgun sequence of Sinosporangium siamense NBRC 109515.</title>
        <authorList>
            <person name="Komaki H."/>
            <person name="Tamura T."/>
        </authorList>
    </citation>
    <scope>NUCLEOTIDE SEQUENCE</scope>
    <source>
        <strain evidence="1">NBRC 109515</strain>
    </source>
</reference>
<protein>
    <recommendedName>
        <fullName evidence="3">tRNA adenosine deaminase-associated protein</fullName>
    </recommendedName>
</protein>
<dbReference type="InterPro" id="IPR023869">
    <property type="entry name" value="tRNA_Adeno_NH3ase_assoc_put"/>
</dbReference>
<accession>A0A919VB24</accession>
<evidence type="ECO:0000313" key="1">
    <source>
        <dbReference type="EMBL" id="GII97111.1"/>
    </source>
</evidence>
<dbReference type="Proteomes" id="UP000606172">
    <property type="component" value="Unassembled WGS sequence"/>
</dbReference>
<evidence type="ECO:0008006" key="3">
    <source>
        <dbReference type="Google" id="ProtNLM"/>
    </source>
</evidence>
<dbReference type="NCBIfam" id="TIGR03941">
    <property type="entry name" value="tRNA_deam_assoc"/>
    <property type="match status" value="1"/>
</dbReference>
<gene>
    <name evidence="1" type="ORF">Ssi02_73420</name>
</gene>